<proteinExistence type="predicted"/>
<dbReference type="EMBL" id="LAZR01005755">
    <property type="protein sequence ID" value="KKM97362.1"/>
    <property type="molecule type" value="Genomic_DNA"/>
</dbReference>
<protein>
    <recommendedName>
        <fullName evidence="2">Gelsolin-like domain-containing protein</fullName>
    </recommendedName>
</protein>
<dbReference type="AlphaFoldDB" id="A0A0F9PVZ3"/>
<comment type="caution">
    <text evidence="1">The sequence shown here is derived from an EMBL/GenBank/DDBJ whole genome shotgun (WGS) entry which is preliminary data.</text>
</comment>
<organism evidence="1">
    <name type="scientific">marine sediment metagenome</name>
    <dbReference type="NCBI Taxonomy" id="412755"/>
    <lineage>
        <taxon>unclassified sequences</taxon>
        <taxon>metagenomes</taxon>
        <taxon>ecological metagenomes</taxon>
    </lineage>
</organism>
<dbReference type="InterPro" id="IPR029006">
    <property type="entry name" value="ADF-H/Gelsolin-like_dom_sf"/>
</dbReference>
<evidence type="ECO:0008006" key="2">
    <source>
        <dbReference type="Google" id="ProtNLM"/>
    </source>
</evidence>
<dbReference type="SUPFAM" id="SSF55753">
    <property type="entry name" value="Actin depolymerizing proteins"/>
    <property type="match status" value="1"/>
</dbReference>
<gene>
    <name evidence="1" type="ORF">LCGC14_1168760</name>
</gene>
<reference evidence="1" key="1">
    <citation type="journal article" date="2015" name="Nature">
        <title>Complex archaea that bridge the gap between prokaryotes and eukaryotes.</title>
        <authorList>
            <person name="Spang A."/>
            <person name="Saw J.H."/>
            <person name="Jorgensen S.L."/>
            <person name="Zaremba-Niedzwiedzka K."/>
            <person name="Martijn J."/>
            <person name="Lind A.E."/>
            <person name="van Eijk R."/>
            <person name="Schleper C."/>
            <person name="Guy L."/>
            <person name="Ettema T.J."/>
        </authorList>
    </citation>
    <scope>NUCLEOTIDE SEQUENCE</scope>
</reference>
<accession>A0A0F9PVZ3</accession>
<name>A0A0F9PVZ3_9ZZZZ</name>
<evidence type="ECO:0000313" key="1">
    <source>
        <dbReference type="EMBL" id="KKM97362.1"/>
    </source>
</evidence>
<sequence>MIIIYQFKENFEGFEEIDHKENVPLFELLDSDKILLFVDMNNGKVWTWQGKNTSPKMKFISAQSATHIRDKHDVTFSISAVDDSDETIAFRVLVGLV</sequence>
<dbReference type="Gene3D" id="3.40.20.10">
    <property type="entry name" value="Severin"/>
    <property type="match status" value="1"/>
</dbReference>